<feature type="binding site" evidence="9">
    <location>
        <position position="103"/>
    </location>
    <ligand>
        <name>Fe cation</name>
        <dbReference type="ChEBI" id="CHEBI:24875"/>
        <label>1</label>
    </ligand>
</feature>
<evidence type="ECO:0000256" key="9">
    <source>
        <dbReference type="HAMAP-Rule" id="MF_03101"/>
    </source>
</evidence>
<dbReference type="AlphaFoldDB" id="A0A075APG2"/>
<dbReference type="FunFam" id="1.25.10.10:FF:000099">
    <property type="entry name" value="Deoxyhypusine hydroxylase"/>
    <property type="match status" value="2"/>
</dbReference>
<comment type="similarity">
    <text evidence="9">Belongs to the deoxyhypusine hydroxylase family.</text>
</comment>
<evidence type="ECO:0000256" key="8">
    <source>
        <dbReference type="ARBA" id="ARBA00023256"/>
    </source>
</evidence>
<comment type="cofactor">
    <cofactor evidence="9">
        <name>Fe(2+)</name>
        <dbReference type="ChEBI" id="CHEBI:29033"/>
    </cofactor>
    <text evidence="9">Binds 2 Fe(2+) ions per subunit.</text>
</comment>
<keyword evidence="7 9" id="KW-0503">Monooxygenase</keyword>
<keyword evidence="8 9" id="KW-0386">Hypusine biosynthesis</keyword>
<feature type="binding site" evidence="9">
    <location>
        <position position="256"/>
    </location>
    <ligand>
        <name>Fe cation</name>
        <dbReference type="ChEBI" id="CHEBI:24875"/>
        <label>2</label>
    </ligand>
</feature>
<reference evidence="13" key="2">
    <citation type="journal article" date="2018" name="Nat. Microbiol.">
        <title>Leveraging single-cell genomics to expand the fungal tree of life.</title>
        <authorList>
            <person name="Ahrendt S.R."/>
            <person name="Quandt C.A."/>
            <person name="Ciobanu D."/>
            <person name="Clum A."/>
            <person name="Salamov A."/>
            <person name="Andreopoulos B."/>
            <person name="Cheng J.F."/>
            <person name="Woyke T."/>
            <person name="Pelin A."/>
            <person name="Henrissat B."/>
            <person name="Reynolds N.K."/>
            <person name="Benny G.L."/>
            <person name="Smith M.E."/>
            <person name="James T.Y."/>
            <person name="Grigoriev I.V."/>
        </authorList>
    </citation>
    <scope>NUCLEOTIDE SEQUENCE [LARGE SCALE GENOMIC DNA]</scope>
    <source>
        <strain evidence="13">CSF55</strain>
    </source>
</reference>
<dbReference type="EC" id="1.14.99.29" evidence="9"/>
<protein>
    <recommendedName>
        <fullName evidence="9">Deoxyhypusine hydroxylase</fullName>
        <shortName evidence="9">DOHH</shortName>
        <ecNumber evidence="9">1.14.99.29</ecNumber>
    </recommendedName>
    <alternativeName>
        <fullName evidence="9">Deoxyhypusine dioxygenase</fullName>
    </alternativeName>
    <alternativeName>
        <fullName evidence="9">Deoxyhypusine monooxygenase</fullName>
    </alternativeName>
</protein>
<comment type="subcellular location">
    <subcellularLocation>
        <location evidence="9">Cytoplasm</location>
    </subcellularLocation>
    <subcellularLocation>
        <location evidence="9">Nucleus</location>
    </subcellularLocation>
</comment>
<dbReference type="EMBL" id="ML004914">
    <property type="protein sequence ID" value="RKP22021.1"/>
    <property type="molecule type" value="Genomic_DNA"/>
</dbReference>
<dbReference type="UniPathway" id="UPA00354"/>
<reference evidence="11" key="3">
    <citation type="submission" date="2018-08" db="EMBL/GenBank/DDBJ databases">
        <title>Leveraging single-cell genomics to expand the Fungal Tree of Life.</title>
        <authorList>
            <consortium name="DOE Joint Genome Institute"/>
            <person name="Ahrendt S.R."/>
            <person name="Quandt C.A."/>
            <person name="Ciobanu D."/>
            <person name="Clum A."/>
            <person name="Salamov A."/>
            <person name="Andreopoulos B."/>
            <person name="Cheng J.-F."/>
            <person name="Woyke T."/>
            <person name="Pelin A."/>
            <person name="Henrissat B."/>
            <person name="Reynolds N."/>
            <person name="Benny G.L."/>
            <person name="Smith M.E."/>
            <person name="James T.Y."/>
            <person name="Grigoriev I.V."/>
        </authorList>
    </citation>
    <scope>NUCLEOTIDE SEQUENCE</scope>
    <source>
        <strain evidence="11">CSF55</strain>
    </source>
</reference>
<dbReference type="InterPro" id="IPR011989">
    <property type="entry name" value="ARM-like"/>
</dbReference>
<evidence type="ECO:0000256" key="1">
    <source>
        <dbReference type="ARBA" id="ARBA00000068"/>
    </source>
</evidence>
<accession>A0A075APG2</accession>
<dbReference type="InterPro" id="IPR004155">
    <property type="entry name" value="PBS_lyase_HEAT"/>
</dbReference>
<organism evidence="10 12">
    <name type="scientific">Rozella allomycis (strain CSF55)</name>
    <dbReference type="NCBI Taxonomy" id="988480"/>
    <lineage>
        <taxon>Eukaryota</taxon>
        <taxon>Fungi</taxon>
        <taxon>Fungi incertae sedis</taxon>
        <taxon>Cryptomycota</taxon>
        <taxon>Cryptomycota incertae sedis</taxon>
        <taxon>Rozella</taxon>
    </lineage>
</organism>
<evidence type="ECO:0000313" key="10">
    <source>
        <dbReference type="EMBL" id="EPZ31976.1"/>
    </source>
</evidence>
<comment type="catalytic activity">
    <reaction evidence="1 9">
        <text>[eIF5A protein]-deoxyhypusine + AH2 + O2 = [eIF5A protein]-hypusine + A + H2O</text>
        <dbReference type="Rhea" id="RHEA:14101"/>
        <dbReference type="Rhea" id="RHEA-COMP:10144"/>
        <dbReference type="Rhea" id="RHEA-COMP:12592"/>
        <dbReference type="ChEBI" id="CHEBI:13193"/>
        <dbReference type="ChEBI" id="CHEBI:15377"/>
        <dbReference type="ChEBI" id="CHEBI:15379"/>
        <dbReference type="ChEBI" id="CHEBI:17499"/>
        <dbReference type="ChEBI" id="CHEBI:82657"/>
        <dbReference type="ChEBI" id="CHEBI:91175"/>
        <dbReference type="EC" id="1.14.99.29"/>
    </reaction>
</comment>
<dbReference type="HAMAP" id="MF_03101">
    <property type="entry name" value="Deoxyhypusine_hydroxylase"/>
    <property type="match status" value="1"/>
</dbReference>
<dbReference type="InterPro" id="IPR027517">
    <property type="entry name" value="Deoxyhypusine_hydroxylase"/>
</dbReference>
<sequence length="316" mass="35240">MTVSEVDCLSTQGIAKDNLYSYLSDVLLNKDIELHERFRALFTLKNIGGQRSIEIIGQGFDDESALLKHELAYVLGQMKDKAAIPILISVLDNVQEEPMVRHEAAEALGAIGDESSLCILEKYKNDPEKCVSETCEIAIDNIKFETLRNKGISSEGQSSFSSIDPAPSLATKSLEELECLYLDDSRPLFERYRAMFGLRNEGSERAVEILAKGFGDKSELFRHEVAYVFGQMQHPASVPALIKVLDDKNEVGMVRHECAEALGSIATKECYDVLKAYSNDSNRVVRESCLVALDMYEHENSGEFQYANGVNNFNDN</sequence>
<feature type="binding site" evidence="9">
    <location>
        <position position="224"/>
    </location>
    <ligand>
        <name>Fe cation</name>
        <dbReference type="ChEBI" id="CHEBI:24875"/>
        <label>2</label>
    </ligand>
</feature>
<dbReference type="STRING" id="988480.A0A075APG2"/>
<feature type="binding site" evidence="9">
    <location>
        <position position="69"/>
    </location>
    <ligand>
        <name>Fe cation</name>
        <dbReference type="ChEBI" id="CHEBI:24875"/>
        <label>1</label>
    </ligand>
</feature>
<dbReference type="OMA" id="LQEPCSI"/>
<dbReference type="GO" id="GO:0019135">
    <property type="term" value="F:deoxyhypusine monooxygenase activity"/>
    <property type="evidence" value="ECO:0007669"/>
    <property type="project" value="UniProtKB-UniRule"/>
</dbReference>
<dbReference type="GO" id="GO:0046872">
    <property type="term" value="F:metal ion binding"/>
    <property type="evidence" value="ECO:0007669"/>
    <property type="project" value="UniProtKB-KW"/>
</dbReference>
<reference evidence="10 12" key="1">
    <citation type="journal article" date="2013" name="Curr. Biol.">
        <title>Shared signatures of parasitism and phylogenomics unite Cryptomycota and microsporidia.</title>
        <authorList>
            <person name="James T.Y."/>
            <person name="Pelin A."/>
            <person name="Bonen L."/>
            <person name="Ahrendt S."/>
            <person name="Sain D."/>
            <person name="Corradi N."/>
            <person name="Stajich J.E."/>
        </authorList>
    </citation>
    <scope>NUCLEOTIDE SEQUENCE [LARGE SCALE GENOMIC DNA]</scope>
    <source>
        <strain evidence="10 12">CSF55</strain>
        <strain evidence="10 12">CSF55</strain>
    </source>
</reference>
<keyword evidence="3 9" id="KW-0479">Metal-binding</keyword>
<keyword evidence="4" id="KW-0677">Repeat</keyword>
<evidence type="ECO:0000313" key="11">
    <source>
        <dbReference type="EMBL" id="RKP22021.1"/>
    </source>
</evidence>
<keyword evidence="12" id="KW-1185">Reference proteome</keyword>
<dbReference type="OrthoDB" id="421002at2759"/>
<keyword evidence="9" id="KW-0963">Cytoplasm</keyword>
<dbReference type="HOGENOM" id="CLU_053974_0_0_1"/>
<dbReference type="GO" id="GO:0005634">
    <property type="term" value="C:nucleus"/>
    <property type="evidence" value="ECO:0007669"/>
    <property type="project" value="UniProtKB-SubCell"/>
</dbReference>
<name>A0A075APG2_ROZAC</name>
<feature type="binding site" evidence="9">
    <location>
        <position position="102"/>
    </location>
    <ligand>
        <name>Fe cation</name>
        <dbReference type="ChEBI" id="CHEBI:24875"/>
        <label>1</label>
    </ligand>
</feature>
<feature type="binding site" evidence="9">
    <location>
        <position position="223"/>
    </location>
    <ligand>
        <name>Fe cation</name>
        <dbReference type="ChEBI" id="CHEBI:24875"/>
        <label>2</label>
    </ligand>
</feature>
<evidence type="ECO:0000256" key="6">
    <source>
        <dbReference type="ARBA" id="ARBA00023004"/>
    </source>
</evidence>
<dbReference type="SUPFAM" id="SSF48371">
    <property type="entry name" value="ARM repeat"/>
    <property type="match status" value="1"/>
</dbReference>
<dbReference type="PANTHER" id="PTHR12697">
    <property type="entry name" value="PBS LYASE HEAT-LIKE PROTEIN"/>
    <property type="match status" value="1"/>
</dbReference>
<evidence type="ECO:0000256" key="4">
    <source>
        <dbReference type="ARBA" id="ARBA00022737"/>
    </source>
</evidence>
<keyword evidence="6 9" id="KW-0408">Iron</keyword>
<dbReference type="Gene3D" id="1.25.10.10">
    <property type="entry name" value="Leucine-rich Repeat Variant"/>
    <property type="match status" value="2"/>
</dbReference>
<dbReference type="PANTHER" id="PTHR12697:SF5">
    <property type="entry name" value="DEOXYHYPUSINE HYDROXYLASE"/>
    <property type="match status" value="1"/>
</dbReference>
<proteinExistence type="inferred from homology"/>
<evidence type="ECO:0000256" key="3">
    <source>
        <dbReference type="ARBA" id="ARBA00022723"/>
    </source>
</evidence>
<evidence type="ECO:0000256" key="2">
    <source>
        <dbReference type="ARBA" id="ARBA00005041"/>
    </source>
</evidence>
<keyword evidence="5 9" id="KW-0560">Oxidoreductase</keyword>
<feature type="binding site" evidence="9">
    <location>
        <position position="257"/>
    </location>
    <ligand>
        <name>Fe cation</name>
        <dbReference type="ChEBI" id="CHEBI:24875"/>
        <label>2</label>
    </ligand>
</feature>
<dbReference type="EMBL" id="KE561199">
    <property type="protein sequence ID" value="EPZ31976.1"/>
    <property type="molecule type" value="Genomic_DNA"/>
</dbReference>
<evidence type="ECO:0000256" key="7">
    <source>
        <dbReference type="ARBA" id="ARBA00023033"/>
    </source>
</evidence>
<dbReference type="Proteomes" id="UP000030755">
    <property type="component" value="Unassembled WGS sequence"/>
</dbReference>
<comment type="pathway">
    <text evidence="2 9">Protein modification; eIF5A hypusination.</text>
</comment>
<feature type="binding site" evidence="9">
    <location>
        <position position="70"/>
    </location>
    <ligand>
        <name>Fe cation</name>
        <dbReference type="ChEBI" id="CHEBI:24875"/>
        <label>1</label>
    </ligand>
</feature>
<evidence type="ECO:0000256" key="5">
    <source>
        <dbReference type="ARBA" id="ARBA00023002"/>
    </source>
</evidence>
<keyword evidence="9" id="KW-0539">Nucleus</keyword>
<dbReference type="Pfam" id="PF13646">
    <property type="entry name" value="HEAT_2"/>
    <property type="match status" value="2"/>
</dbReference>
<comment type="function">
    <text evidence="9">Catalyzes the hydroxylation of the N(6)-(4-aminobutyl)-L-lysine intermediate to form hypusine, an essential post-translational modification only found in mature eIF-5A factor.</text>
</comment>
<dbReference type="GO" id="GO:0005737">
    <property type="term" value="C:cytoplasm"/>
    <property type="evidence" value="ECO:0007669"/>
    <property type="project" value="UniProtKB-SubCell"/>
</dbReference>
<dbReference type="Proteomes" id="UP000281549">
    <property type="component" value="Unassembled WGS sequence"/>
</dbReference>
<dbReference type="InterPro" id="IPR016024">
    <property type="entry name" value="ARM-type_fold"/>
</dbReference>
<evidence type="ECO:0000313" key="13">
    <source>
        <dbReference type="Proteomes" id="UP000281549"/>
    </source>
</evidence>
<gene>
    <name evidence="9" type="primary">LIA1</name>
    <name evidence="10" type="ORF">O9G_004167</name>
    <name evidence="11" type="ORF">ROZALSC1DRAFT_26605</name>
</gene>
<dbReference type="SMART" id="SM00567">
    <property type="entry name" value="EZ_HEAT"/>
    <property type="match status" value="6"/>
</dbReference>
<evidence type="ECO:0000313" key="12">
    <source>
        <dbReference type="Proteomes" id="UP000030755"/>
    </source>
</evidence>